<dbReference type="InterPro" id="IPR012337">
    <property type="entry name" value="RNaseH-like_sf"/>
</dbReference>
<dbReference type="Gene3D" id="3.30.420.10">
    <property type="entry name" value="Ribonuclease H-like superfamily/Ribonuclease H"/>
    <property type="match status" value="1"/>
</dbReference>
<evidence type="ECO:0000313" key="2">
    <source>
        <dbReference type="EMBL" id="KAL0883175.1"/>
    </source>
</evidence>
<dbReference type="Proteomes" id="UP001549920">
    <property type="component" value="Unassembled WGS sequence"/>
</dbReference>
<dbReference type="InterPro" id="IPR001584">
    <property type="entry name" value="Integrase_cat-core"/>
</dbReference>
<name>A0ABR3I2Z4_LOXSC</name>
<dbReference type="InterPro" id="IPR050951">
    <property type="entry name" value="Retrovirus_Pol_polyprotein"/>
</dbReference>
<dbReference type="Pfam" id="PF23663">
    <property type="entry name" value="Znf_SCAND3"/>
    <property type="match status" value="1"/>
</dbReference>
<dbReference type="SUPFAM" id="SSF53098">
    <property type="entry name" value="Ribonuclease H-like"/>
    <property type="match status" value="1"/>
</dbReference>
<sequence>MSDVENAESKTGEDSEVNSRKFVDEVKFTTELRKFYSGHDQNSKKTEWTEEKIKNVIKMIEDFNKAKVLGRRPTDKEYYHAKKYDIMTFSDEKVLIVKRKSQQDPVVQIVPSSQYYQRILDTHVATGHGRRDKIIYALKDKYMVPVFAINIFLQLCKTCLSKKSFPKTGIVVKPLISDDFNRRGQVDLVDFQSSPDGEYKWMLQYQDHLTKFCFLRPLKSKEAKEVAIEILKIFLEVGCPNILQSDNGREFTASVLKEIVSLWPACKIVNGRPRYPQSQGSVERSNQDVKNMIRAWMVDNNSNNWSIGCYFAQFQKNSSYHSTIARTPFKALFGDDPRCGLTSTHLSKNVISQFEMEEDLETFLETTNDNEHKTVNDDENITSYQENLCKTRDIATESIIMTESITETERVKVLVVGSESTVANTNHILHDFDVIAHEIENPKIVGESDTLFCHICNQESSGAHTCIKCKRITHGICGNSTENNDEGYGSQLICNLCANEINILRERKDSHLNLKRAAEKMTAHSSKKFKNIDVGATVLVEVPKVDRGPLDSKNVVGKVLEKRNELYKVGTSFGVINDWLPRNAVLPTPEEILTDDLPEVRLLFLLLYL</sequence>
<dbReference type="InterPro" id="IPR036397">
    <property type="entry name" value="RNaseH_sf"/>
</dbReference>
<dbReference type="EMBL" id="JBEUOH010000009">
    <property type="protein sequence ID" value="KAL0883175.1"/>
    <property type="molecule type" value="Genomic_DNA"/>
</dbReference>
<comment type="caution">
    <text evidence="2">The sequence shown here is derived from an EMBL/GenBank/DDBJ whole genome shotgun (WGS) entry which is preliminary data.</text>
</comment>
<organism evidence="2 3">
    <name type="scientific">Loxostege sticticalis</name>
    <name type="common">Beet webworm moth</name>
    <dbReference type="NCBI Taxonomy" id="481309"/>
    <lineage>
        <taxon>Eukaryota</taxon>
        <taxon>Metazoa</taxon>
        <taxon>Ecdysozoa</taxon>
        <taxon>Arthropoda</taxon>
        <taxon>Hexapoda</taxon>
        <taxon>Insecta</taxon>
        <taxon>Pterygota</taxon>
        <taxon>Neoptera</taxon>
        <taxon>Endopterygota</taxon>
        <taxon>Lepidoptera</taxon>
        <taxon>Glossata</taxon>
        <taxon>Ditrysia</taxon>
        <taxon>Pyraloidea</taxon>
        <taxon>Crambidae</taxon>
        <taxon>Pyraustinae</taxon>
        <taxon>Loxostege</taxon>
    </lineage>
</organism>
<dbReference type="PROSITE" id="PS50994">
    <property type="entry name" value="INTEGRASE"/>
    <property type="match status" value="1"/>
</dbReference>
<evidence type="ECO:0000259" key="1">
    <source>
        <dbReference type="PROSITE" id="PS50994"/>
    </source>
</evidence>
<accession>A0ABR3I2Z4</accession>
<protein>
    <recommendedName>
        <fullName evidence="1">Integrase catalytic domain-containing protein</fullName>
    </recommendedName>
</protein>
<keyword evidence="3" id="KW-1185">Reference proteome</keyword>
<evidence type="ECO:0000313" key="3">
    <source>
        <dbReference type="Proteomes" id="UP001549920"/>
    </source>
</evidence>
<dbReference type="InterPro" id="IPR057560">
    <property type="entry name" value="Znf_SCAND3"/>
</dbReference>
<dbReference type="PANTHER" id="PTHR37984">
    <property type="entry name" value="PROTEIN CBG26694"/>
    <property type="match status" value="1"/>
</dbReference>
<feature type="domain" description="Integrase catalytic" evidence="1">
    <location>
        <begin position="170"/>
        <end position="336"/>
    </location>
</feature>
<proteinExistence type="predicted"/>
<dbReference type="PANTHER" id="PTHR37984:SF5">
    <property type="entry name" value="PROTEIN NYNRIN-LIKE"/>
    <property type="match status" value="1"/>
</dbReference>
<gene>
    <name evidence="2" type="ORF">ABMA27_016617</name>
</gene>
<reference evidence="2 3" key="1">
    <citation type="submission" date="2024-06" db="EMBL/GenBank/DDBJ databases">
        <title>A chromosome-level genome assembly of beet webworm, Loxostege sticticalis.</title>
        <authorList>
            <person name="Zhang Y."/>
        </authorList>
    </citation>
    <scope>NUCLEOTIDE SEQUENCE [LARGE SCALE GENOMIC DNA]</scope>
    <source>
        <strain evidence="2">AQ026</strain>
        <tissue evidence="2">Whole body</tissue>
    </source>
</reference>